<geneLocation type="plasmid" evidence="6">
    <name>papv6</name>
</geneLocation>
<gene>
    <name evidence="5" type="ORF">BJI67_15835</name>
</gene>
<proteinExistence type="predicted"/>
<dbReference type="PANTHER" id="PTHR43788">
    <property type="entry name" value="DNA2/NAM7 HELICASE FAMILY MEMBER"/>
    <property type="match status" value="1"/>
</dbReference>
<evidence type="ECO:0000259" key="4">
    <source>
        <dbReference type="Pfam" id="PF14490"/>
    </source>
</evidence>
<feature type="domain" description="ATP-dependent RecD2 DNA helicase-like helix-hairpin-helix" evidence="4">
    <location>
        <begin position="197"/>
        <end position="259"/>
    </location>
</feature>
<evidence type="ECO:0000256" key="2">
    <source>
        <dbReference type="ARBA" id="ARBA00022840"/>
    </source>
</evidence>
<dbReference type="SUPFAM" id="SSF52540">
    <property type="entry name" value="P-loop containing nucleoside triphosphate hydrolases"/>
    <property type="match status" value="2"/>
</dbReference>
<keyword evidence="5" id="KW-0614">Plasmid</keyword>
<evidence type="ECO:0000259" key="3">
    <source>
        <dbReference type="Pfam" id="PF13538"/>
    </source>
</evidence>
<dbReference type="AlphaFoldDB" id="A0A1D8KCL9"/>
<evidence type="ECO:0000313" key="5">
    <source>
        <dbReference type="EMBL" id="AOV18714.1"/>
    </source>
</evidence>
<dbReference type="Pfam" id="PF14490">
    <property type="entry name" value="HHH_RecD2"/>
    <property type="match status" value="1"/>
</dbReference>
<dbReference type="RefSeq" id="WP_070074237.1">
    <property type="nucleotide sequence ID" value="NZ_CP017449.1"/>
</dbReference>
<dbReference type="Proteomes" id="UP000095342">
    <property type="component" value="Plasmid pAPV6"/>
</dbReference>
<dbReference type="Pfam" id="PF13538">
    <property type="entry name" value="UvrD_C_2"/>
    <property type="match status" value="1"/>
</dbReference>
<dbReference type="GO" id="GO:0003678">
    <property type="term" value="F:DNA helicase activity"/>
    <property type="evidence" value="ECO:0007669"/>
    <property type="project" value="UniProtKB-ARBA"/>
</dbReference>
<protein>
    <recommendedName>
        <fullName evidence="7">ATP-dependent RecD-like DNA helicase</fullName>
    </recommendedName>
</protein>
<dbReference type="Pfam" id="PF13604">
    <property type="entry name" value="AAA_30"/>
    <property type="match status" value="1"/>
</dbReference>
<keyword evidence="6" id="KW-1185">Reference proteome</keyword>
<evidence type="ECO:0008006" key="7">
    <source>
        <dbReference type="Google" id="ProtNLM"/>
    </source>
</evidence>
<keyword evidence="1" id="KW-0547">Nucleotide-binding</keyword>
<dbReference type="EMBL" id="CP017449">
    <property type="protein sequence ID" value="AOV18714.1"/>
    <property type="molecule type" value="Genomic_DNA"/>
</dbReference>
<dbReference type="InterPro" id="IPR029493">
    <property type="entry name" value="RecD2-like_HHH"/>
</dbReference>
<dbReference type="CDD" id="cd18809">
    <property type="entry name" value="SF1_C_RecD"/>
    <property type="match status" value="1"/>
</dbReference>
<organism evidence="5 6">
    <name type="scientific">Acidihalobacter aeolianus</name>
    <dbReference type="NCBI Taxonomy" id="2792603"/>
    <lineage>
        <taxon>Bacteria</taxon>
        <taxon>Pseudomonadati</taxon>
        <taxon>Pseudomonadota</taxon>
        <taxon>Gammaproteobacteria</taxon>
        <taxon>Chromatiales</taxon>
        <taxon>Ectothiorhodospiraceae</taxon>
        <taxon>Acidihalobacter</taxon>
    </lineage>
</organism>
<dbReference type="Gene3D" id="3.40.50.300">
    <property type="entry name" value="P-loop containing nucleotide triphosphate hydrolases"/>
    <property type="match status" value="2"/>
</dbReference>
<keyword evidence="2" id="KW-0067">ATP-binding</keyword>
<dbReference type="InterPro" id="IPR027417">
    <property type="entry name" value="P-loop_NTPase"/>
</dbReference>
<evidence type="ECO:0000313" key="6">
    <source>
        <dbReference type="Proteomes" id="UP000095342"/>
    </source>
</evidence>
<evidence type="ECO:0000256" key="1">
    <source>
        <dbReference type="ARBA" id="ARBA00022741"/>
    </source>
</evidence>
<dbReference type="PANTHER" id="PTHR43788:SF6">
    <property type="entry name" value="DNA HELICASE B"/>
    <property type="match status" value="1"/>
</dbReference>
<sequence>MGSPSVVKADVVRLVQRGNWAMAVLERAQPPGVEKVTGTILVTACVHEGGRYCFTGEYKHHPKYGRSLEAQEVVPDVDASEAGLSVFMAREYKGCGKKTAAKVVAWYEARDQLERLRSLLVEKPWELVECPAVKGAFKESIEASREQGVELAVLRLFAVNLSGVGGIPMGLSSRLAHESLARLSIEEAAKSDRQQVAEAAWQLFAGDPYSPIQRTRGYGFSFADRIGMWLKVSPAHPVRLAALGEYVLMTACEQEGHSYLTDDEFRERIEVFERRYNREVDYLRIVECITQYRFPVVAVGAGGGGQKIYPLKLLENERALARRIARMLLPQRPLMQPDEAEEALAVAQQRVGLVLSKEQMTALYRMLTSPLRLHTLTAGPGCGKTASIEVFATALRGESIAFAAPTGKAAKKLSERVQGRGFIATTLHRLMEPYVDEHGQLAFARCEDDPITADVIVIDEGSMCDLEMTRKVFDAVRAGSHVILLGDVDQIPSVGPGNVLADILKLPGDHHRLNEVFRNEGGILELVREVREGQFPREAPGPDVSLPGDPGLAASGFGRIEQLPDGSMEVIEGPVMAMYLQALQQHPIDEVGLLIPRRKGQSNAPGWNITYINKLLQQRLNPEGMDVGATGLRVGDRIILRRNLSLPAAGGTDAVEVVVNGDTGWIDQCTPKSGGGVEDVLVQLDDGRRVSVPEALLTAVHLGYAITVHSSQGSEYNVVVIVAQEGMPLFANRSLLYTAVSRAKQELSVFGSYERLSKSARVPPARRNSQLAWHVMNLIAEEM</sequence>
<feature type="domain" description="UvrD-like helicase C-terminal" evidence="3">
    <location>
        <begin position="703"/>
        <end position="748"/>
    </location>
</feature>
<dbReference type="GO" id="GO:0005524">
    <property type="term" value="F:ATP binding"/>
    <property type="evidence" value="ECO:0007669"/>
    <property type="project" value="UniProtKB-KW"/>
</dbReference>
<dbReference type="CDD" id="cd17933">
    <property type="entry name" value="DEXSc_RecD-like"/>
    <property type="match status" value="1"/>
</dbReference>
<dbReference type="Gene3D" id="1.10.10.2220">
    <property type="match status" value="1"/>
</dbReference>
<dbReference type="KEGG" id="aaeo:BJI67_15835"/>
<dbReference type="InterPro" id="IPR050534">
    <property type="entry name" value="Coronavir_polyprotein_1ab"/>
</dbReference>
<dbReference type="InterPro" id="IPR027785">
    <property type="entry name" value="UvrD-like_helicase_C"/>
</dbReference>
<dbReference type="Gene3D" id="2.30.30.940">
    <property type="match status" value="1"/>
</dbReference>
<name>A0A1D8KCL9_9GAMM</name>
<accession>A0A1D8KCL9</accession>
<reference evidence="5 6" key="1">
    <citation type="submission" date="2016-09" db="EMBL/GenBank/DDBJ databases">
        <title>Acidihalobacter prosperus V6 (DSM14174).</title>
        <authorList>
            <person name="Khaleque H.N."/>
            <person name="Ramsay J.P."/>
            <person name="Murphy R.J.T."/>
            <person name="Kaksonen A.H."/>
            <person name="Boxall N.J."/>
            <person name="Watkin E.L.J."/>
        </authorList>
    </citation>
    <scope>NUCLEOTIDE SEQUENCE [LARGE SCALE GENOMIC DNA]</scope>
    <source>
        <strain evidence="5 6">V6</strain>
        <plasmid evidence="6">papv6</plasmid>
    </source>
</reference>